<keyword evidence="7" id="KW-1185">Reference proteome</keyword>
<proteinExistence type="predicted"/>
<evidence type="ECO:0000256" key="1">
    <source>
        <dbReference type="ARBA" id="ARBA00001936"/>
    </source>
</evidence>
<sequence length="410" mass="45602">MPSPRVSLTSFLSTAKSLLNNSISKASPLIFVIGNESADLDSLCSAVVLAYLRTYTSTTKPSTFYVPLSNLSHNDLSLRPELTAALAHANLTPSDLVTLSDLPPISKRASHLRVEHARWLLVDHNVLQDGMKDIYGSRVVGCIDHHDDEHKVPDACGEEPRVIRKSGSCSSLVVEYCREAWQTLSSEAQASQAAVWDSQIAYLALAPILIDTSNLTNNFVTSTDQDAAKHMESLIQKENESFNKEQYFKELCAVKEHIGPLSLPDILRKDYKQWTETGGIKLGASSVVKNMEFLLEKAGNKEAFYESLKVFSNERDLSVVSIMTTSHVDGQFQRELFLWALNDKGVRAVKSFERDSAKELGLETWKKGNLDSDQPGLLRRCWHQRSVDKSRKQVGPLLRNATSKSSLGHL</sequence>
<gene>
    <name evidence="6" type="ORF">BJ878DRAFT_543627</name>
</gene>
<accession>A0A9P8CDJ3</accession>
<dbReference type="SUPFAM" id="SSF64182">
    <property type="entry name" value="DHH phosphoesterases"/>
    <property type="match status" value="1"/>
</dbReference>
<dbReference type="InterPro" id="IPR038222">
    <property type="entry name" value="DHHA2_dom_sf"/>
</dbReference>
<dbReference type="InterPro" id="IPR038763">
    <property type="entry name" value="DHH_sf"/>
</dbReference>
<dbReference type="OrthoDB" id="374045at2759"/>
<evidence type="ECO:0000256" key="2">
    <source>
        <dbReference type="ARBA" id="ARBA00022723"/>
    </source>
</evidence>
<dbReference type="Proteomes" id="UP000887226">
    <property type="component" value="Unassembled WGS sequence"/>
</dbReference>
<dbReference type="Gene3D" id="3.90.1640.10">
    <property type="entry name" value="inorganic pyrophosphatase (n-terminal core)"/>
    <property type="match status" value="1"/>
</dbReference>
<comment type="caution">
    <text evidence="6">The sequence shown here is derived from an EMBL/GenBank/DDBJ whole genome shotgun (WGS) entry which is preliminary data.</text>
</comment>
<dbReference type="PANTHER" id="PTHR12112:SF39">
    <property type="entry name" value="EG:152A3.5 PROTEIN (FBGN0003116_PN PROTEIN)"/>
    <property type="match status" value="1"/>
</dbReference>
<dbReference type="Pfam" id="PF02833">
    <property type="entry name" value="DHHA2"/>
    <property type="match status" value="1"/>
</dbReference>
<dbReference type="GO" id="GO:0004309">
    <property type="term" value="F:exopolyphosphatase activity"/>
    <property type="evidence" value="ECO:0007669"/>
    <property type="project" value="TreeGrafter"/>
</dbReference>
<dbReference type="Gene3D" id="3.10.310.20">
    <property type="entry name" value="DHHA2 domain"/>
    <property type="match status" value="1"/>
</dbReference>
<dbReference type="InterPro" id="IPR004097">
    <property type="entry name" value="DHHA2"/>
</dbReference>
<dbReference type="AlphaFoldDB" id="A0A9P8CDJ3"/>
<protein>
    <recommendedName>
        <fullName evidence="5">DHHA2 domain-containing protein</fullName>
    </recommendedName>
</protein>
<dbReference type="GO" id="GO:0046872">
    <property type="term" value="F:metal ion binding"/>
    <property type="evidence" value="ECO:0007669"/>
    <property type="project" value="UniProtKB-KW"/>
</dbReference>
<keyword evidence="3" id="KW-0378">Hydrolase</keyword>
<reference evidence="6" key="1">
    <citation type="journal article" date="2021" name="IMA Fungus">
        <title>Genomic characterization of three marine fungi, including Emericellopsis atlantica sp. nov. with signatures of a generalist lifestyle and marine biomass degradation.</title>
        <authorList>
            <person name="Hagestad O.C."/>
            <person name="Hou L."/>
            <person name="Andersen J.H."/>
            <person name="Hansen E.H."/>
            <person name="Altermark B."/>
            <person name="Li C."/>
            <person name="Kuhnert E."/>
            <person name="Cox R.J."/>
            <person name="Crous P.W."/>
            <person name="Spatafora J.W."/>
            <person name="Lail K."/>
            <person name="Amirebrahimi M."/>
            <person name="Lipzen A."/>
            <person name="Pangilinan J."/>
            <person name="Andreopoulos W."/>
            <person name="Hayes R.D."/>
            <person name="Ng V."/>
            <person name="Grigoriev I.V."/>
            <person name="Jackson S.A."/>
            <person name="Sutton T.D.S."/>
            <person name="Dobson A.D.W."/>
            <person name="Rama T."/>
        </authorList>
    </citation>
    <scope>NUCLEOTIDE SEQUENCE</scope>
    <source>
        <strain evidence="6">TRa3180A</strain>
    </source>
</reference>
<evidence type="ECO:0000259" key="5">
    <source>
        <dbReference type="SMART" id="SM01131"/>
    </source>
</evidence>
<keyword evidence="4" id="KW-0464">Manganese</keyword>
<organism evidence="6 7">
    <name type="scientific">Calycina marina</name>
    <dbReference type="NCBI Taxonomy" id="1763456"/>
    <lineage>
        <taxon>Eukaryota</taxon>
        <taxon>Fungi</taxon>
        <taxon>Dikarya</taxon>
        <taxon>Ascomycota</taxon>
        <taxon>Pezizomycotina</taxon>
        <taxon>Leotiomycetes</taxon>
        <taxon>Helotiales</taxon>
        <taxon>Pezizellaceae</taxon>
        <taxon>Calycina</taxon>
    </lineage>
</organism>
<dbReference type="PANTHER" id="PTHR12112">
    <property type="entry name" value="BNIP - RELATED"/>
    <property type="match status" value="1"/>
</dbReference>
<comment type="cofactor">
    <cofactor evidence="1">
        <name>Mn(2+)</name>
        <dbReference type="ChEBI" id="CHEBI:29035"/>
    </cofactor>
</comment>
<dbReference type="SMART" id="SM01131">
    <property type="entry name" value="DHHA2"/>
    <property type="match status" value="1"/>
</dbReference>
<evidence type="ECO:0000313" key="6">
    <source>
        <dbReference type="EMBL" id="KAG9243089.1"/>
    </source>
</evidence>
<evidence type="ECO:0000256" key="3">
    <source>
        <dbReference type="ARBA" id="ARBA00022801"/>
    </source>
</evidence>
<feature type="domain" description="DHHA2" evidence="5">
    <location>
        <begin position="248"/>
        <end position="402"/>
    </location>
</feature>
<name>A0A9P8CDJ3_9HELO</name>
<dbReference type="InterPro" id="IPR001667">
    <property type="entry name" value="DDH_dom"/>
</dbReference>
<evidence type="ECO:0000313" key="7">
    <source>
        <dbReference type="Proteomes" id="UP000887226"/>
    </source>
</evidence>
<keyword evidence="2" id="KW-0479">Metal-binding</keyword>
<dbReference type="EMBL" id="MU254007">
    <property type="protein sequence ID" value="KAG9243089.1"/>
    <property type="molecule type" value="Genomic_DNA"/>
</dbReference>
<dbReference type="Pfam" id="PF01368">
    <property type="entry name" value="DHH"/>
    <property type="match status" value="1"/>
</dbReference>
<dbReference type="GO" id="GO:0005737">
    <property type="term" value="C:cytoplasm"/>
    <property type="evidence" value="ECO:0007669"/>
    <property type="project" value="InterPro"/>
</dbReference>
<evidence type="ECO:0000256" key="4">
    <source>
        <dbReference type="ARBA" id="ARBA00023211"/>
    </source>
</evidence>